<dbReference type="PRINTS" id="PR00113">
    <property type="entry name" value="ALKPHPHTASE"/>
</dbReference>
<dbReference type="PATRIC" id="fig|423471.3.peg.2797"/>
<dbReference type="GO" id="GO:0046872">
    <property type="term" value="F:metal ion binding"/>
    <property type="evidence" value="ECO:0007669"/>
    <property type="project" value="UniProtKB-KW"/>
</dbReference>
<evidence type="ECO:0000313" key="7">
    <source>
        <dbReference type="Proteomes" id="UP000003477"/>
    </source>
</evidence>
<organism evidence="6 7">
    <name type="scientific">Crocosphaera watsonii WH 0003</name>
    <dbReference type="NCBI Taxonomy" id="423471"/>
    <lineage>
        <taxon>Bacteria</taxon>
        <taxon>Bacillati</taxon>
        <taxon>Cyanobacteriota</taxon>
        <taxon>Cyanophyceae</taxon>
        <taxon>Oscillatoriophycideae</taxon>
        <taxon>Chroococcales</taxon>
        <taxon>Aphanothecaceae</taxon>
        <taxon>Crocosphaera</taxon>
    </lineage>
</organism>
<dbReference type="SMART" id="SM00098">
    <property type="entry name" value="alkPPc"/>
    <property type="match status" value="1"/>
</dbReference>
<accession>G5J675</accession>
<reference evidence="6 7" key="1">
    <citation type="journal article" date="2011" name="Front. Microbiol.">
        <title>Two Strains of Crocosphaera watsonii with Highly Conserved Genomes are Distinguished by Strain-Specific Features.</title>
        <authorList>
            <person name="Bench S.R."/>
            <person name="Ilikchyan I.N."/>
            <person name="Tripp H.J."/>
            <person name="Zehr J.P."/>
        </authorList>
    </citation>
    <scope>NUCLEOTIDE SEQUENCE [LARGE SCALE GENOMIC DNA]</scope>
    <source>
        <strain evidence="6 7">WH 0003</strain>
    </source>
</reference>
<feature type="binding site" evidence="3">
    <location>
        <position position="276"/>
    </location>
    <ligand>
        <name>Zn(2+)</name>
        <dbReference type="ChEBI" id="CHEBI:29105"/>
        <label>2</label>
    </ligand>
</feature>
<dbReference type="AlphaFoldDB" id="G5J675"/>
<dbReference type="GO" id="GO:0004035">
    <property type="term" value="F:alkaline phosphatase activity"/>
    <property type="evidence" value="ECO:0007669"/>
    <property type="project" value="TreeGrafter"/>
</dbReference>
<proteinExistence type="inferred from homology"/>
<dbReference type="Proteomes" id="UP000003477">
    <property type="component" value="Unassembled WGS sequence"/>
</dbReference>
<protein>
    <submittedName>
        <fullName evidence="6">Alkaline phosphatase</fullName>
    </submittedName>
</protein>
<comment type="similarity">
    <text evidence="4">Belongs to the alkaline phosphatase family.</text>
</comment>
<keyword evidence="3" id="KW-0479">Metal-binding</keyword>
<feature type="region of interest" description="Disordered" evidence="5">
    <location>
        <begin position="323"/>
        <end position="355"/>
    </location>
</feature>
<keyword evidence="3" id="KW-0460">Magnesium</keyword>
<evidence type="ECO:0000256" key="1">
    <source>
        <dbReference type="ARBA" id="ARBA00022553"/>
    </source>
</evidence>
<feature type="binding site" evidence="3">
    <location>
        <position position="271"/>
    </location>
    <ligand>
        <name>Mg(2+)</name>
        <dbReference type="ChEBI" id="CHEBI:18420"/>
    </ligand>
</feature>
<evidence type="ECO:0000313" key="6">
    <source>
        <dbReference type="EMBL" id="EHJ12294.1"/>
    </source>
</evidence>
<dbReference type="PANTHER" id="PTHR11596">
    <property type="entry name" value="ALKALINE PHOSPHATASE"/>
    <property type="match status" value="1"/>
</dbReference>
<keyword evidence="1" id="KW-0597">Phosphoprotein</keyword>
<dbReference type="SUPFAM" id="SSF51120">
    <property type="entry name" value="beta-Roll"/>
    <property type="match status" value="1"/>
</dbReference>
<evidence type="ECO:0000256" key="3">
    <source>
        <dbReference type="PIRSR" id="PIRSR601952-2"/>
    </source>
</evidence>
<feature type="active site" description="Phosphoserine intermediate" evidence="2">
    <location>
        <position position="55"/>
    </location>
</feature>
<dbReference type="InterPro" id="IPR011049">
    <property type="entry name" value="Serralysin-like_metalloprot_C"/>
</dbReference>
<dbReference type="PANTHER" id="PTHR11596:SF5">
    <property type="entry name" value="ALKALINE PHOSPHATASE"/>
    <property type="match status" value="1"/>
</dbReference>
<comment type="cofactor">
    <cofactor evidence="3">
        <name>Mg(2+)</name>
        <dbReference type="ChEBI" id="CHEBI:18420"/>
    </cofactor>
    <text evidence="3">Binds 1 Mg(2+) ion.</text>
</comment>
<evidence type="ECO:0000256" key="5">
    <source>
        <dbReference type="SAM" id="MobiDB-lite"/>
    </source>
</evidence>
<comment type="caution">
    <text evidence="6">The sequence shown here is derived from an EMBL/GenBank/DDBJ whole genome shotgun (WGS) entry which is preliminary data.</text>
</comment>
<dbReference type="PRINTS" id="PR00313">
    <property type="entry name" value="CABNDNGRPT"/>
</dbReference>
<dbReference type="SUPFAM" id="SSF53649">
    <property type="entry name" value="Alkaline phosphatase-like"/>
    <property type="match status" value="2"/>
</dbReference>
<gene>
    <name evidence="6" type="ORF">CWATWH0003_2978</name>
</gene>
<name>G5J675_CROWT</name>
<dbReference type="Pfam" id="PF00245">
    <property type="entry name" value="Alk_phosphatase"/>
    <property type="match status" value="2"/>
</dbReference>
<dbReference type="GeneID" id="88766588"/>
<dbReference type="EMBL" id="AESD01000446">
    <property type="protein sequence ID" value="EHJ12294.1"/>
    <property type="molecule type" value="Genomic_DNA"/>
</dbReference>
<dbReference type="InterPro" id="IPR017850">
    <property type="entry name" value="Alkaline_phosphatase_core_sf"/>
</dbReference>
<dbReference type="InterPro" id="IPR001952">
    <property type="entry name" value="Alkaline_phosphatase"/>
</dbReference>
<comment type="cofactor">
    <cofactor evidence="3">
        <name>Zn(2+)</name>
        <dbReference type="ChEBI" id="CHEBI:29105"/>
    </cofactor>
    <text evidence="3">Binds 2 Zn(2+) ions.</text>
</comment>
<evidence type="ECO:0000256" key="2">
    <source>
        <dbReference type="PIRSR" id="PIRSR601952-1"/>
    </source>
</evidence>
<evidence type="ECO:0000256" key="4">
    <source>
        <dbReference type="RuleBase" id="RU003946"/>
    </source>
</evidence>
<sequence>MSNSVIFIHPDGTTPSHFAAGRFVSVGPDGRLNWDEMTNAGVYLGHMDDSIVGTSNGGAVVHAYGIKSHRGSYGLDEEGNPYTSLSGQEDTTIMEEAIAAGKATAVINSGFIAEPGTGVFLADVESRRDVEEITLQIVESGVNVIMGGGEIHYLPEGVTGEFGEEGIREDGRNLIEEAQANGYTVVYTLEDLANLPADTERVLGIFAAEDTYNDTTEANLVDQGFVNPDGSLIYYGQPGNENPPTTGQMLEATLGLDIFSNPENGMFVVLEEEATDNFGNNNNAGGTIEAVLRADAAIGVAQDYIDNINSDTLLITAADSDGGGLEVDDTSGDTVGTTRVQPPFDTEVPRDGTNGNDAAPFVSAPDENGDSFEFGVIWSGGPDVAGSIVSKTYGLNSEKLPATIDNTGIYRLMYDTLFDVALDAPEGVPDDINDIPDAPEPTQDTGNVIFIHPDGTSPSHYAAARFASVGPDGRLNWDLMSDAGVYLGHMEDRLVGTSNGGAVVHAYGIKPHAGSYGLDEEGNPYTALSGRRGMTIMEEAIEAGKPTAVINSGFIAEPGTGVFLADVESRRDVQQITLEIVESGVDVIMGAGEIHYLPIGTVGFFGEEGIREDGRNLIEEAQAEGYTLVRTREDLEGLSADTDKVLGIFAAEDTYNDTTEANLVEQGFVDENGDLILYGQPGNENPPTVAEMLEATLELDTFANAEDGFLVVLEEEGADNFPNNNNSAGAVEAALRGDAAIGVAQDFVNNVNPNTLILTAADSDAGGLEVDDTFDDQTVGTVGTQAPSGIEVPRDGVRGNDTEPFVTGAPDADGDIFNFGIAYATTSDVAGSIVSKAYGLNSEMLEATVDNTDMYRLMYQTLFGETPGVPKFEAVFGSLDGEIIEAGSDELVFGGAGNDLIDSSAGGGGNRLYGQSGDDQFVLGSGDRAFGGAGDDSFFFPEAGGNNTITGGAGADQFWIVTAEIPDEANIITDFDQLEGDVLGIAGLGIGFDDLDLSNDGDDAIVAFAGNDLARLSGVDSSSLNAASFAFA</sequence>
<dbReference type="RefSeq" id="WP_007311098.1">
    <property type="nucleotide sequence ID" value="NZ_AESD01000446.1"/>
</dbReference>
<keyword evidence="3" id="KW-0862">Zinc</keyword>
<dbReference type="Gene3D" id="3.40.720.10">
    <property type="entry name" value="Alkaline Phosphatase, subunit A"/>
    <property type="match status" value="2"/>
</dbReference>
<feature type="binding site" evidence="3">
    <location>
        <position position="319"/>
    </location>
    <ligand>
        <name>Zn(2+)</name>
        <dbReference type="ChEBI" id="CHEBI:29105"/>
        <label>2</label>
    </ligand>
</feature>